<dbReference type="Pfam" id="PF13193">
    <property type="entry name" value="AMP-binding_C"/>
    <property type="match status" value="1"/>
</dbReference>
<dbReference type="SUPFAM" id="SSF56801">
    <property type="entry name" value="Acetyl-CoA synthetase-like"/>
    <property type="match status" value="1"/>
</dbReference>
<evidence type="ECO:0000256" key="1">
    <source>
        <dbReference type="ARBA" id="ARBA00006432"/>
    </source>
</evidence>
<evidence type="ECO:0000256" key="2">
    <source>
        <dbReference type="ARBA" id="ARBA00022598"/>
    </source>
</evidence>
<keyword evidence="3" id="KW-0547">Nucleotide-binding</keyword>
<dbReference type="InterPro" id="IPR025110">
    <property type="entry name" value="AMP-bd_C"/>
</dbReference>
<dbReference type="Proteomes" id="UP001437256">
    <property type="component" value="Unassembled WGS sequence"/>
</dbReference>
<dbReference type="PANTHER" id="PTHR43605:SF10">
    <property type="entry name" value="ACYL-COA SYNTHETASE MEDIUM CHAIN FAMILY MEMBER 3"/>
    <property type="match status" value="1"/>
</dbReference>
<comment type="similarity">
    <text evidence="1">Belongs to the ATP-dependent AMP-binding enzyme family.</text>
</comment>
<dbReference type="Gene3D" id="3.30.300.30">
    <property type="match status" value="1"/>
</dbReference>
<dbReference type="InterPro" id="IPR045851">
    <property type="entry name" value="AMP-bd_C_sf"/>
</dbReference>
<name>A0ABR2Z6W2_9AGAR</name>
<comment type="caution">
    <text evidence="6">The sequence shown here is derived from an EMBL/GenBank/DDBJ whole genome shotgun (WGS) entry which is preliminary data.</text>
</comment>
<sequence>FADRKKDTLKVSGSQVSPVEIENVLLAHPDRLITDASVAGATPVGNRKDLGEKVPRAWVVLSKEGKQRGEESVIAELDRWSKESLSRYKWLRGGIEIVQEAYTSDPS</sequence>
<feature type="non-terminal residue" evidence="6">
    <location>
        <position position="1"/>
    </location>
</feature>
<organism evidence="6 7">
    <name type="scientific">Marasmius tenuissimus</name>
    <dbReference type="NCBI Taxonomy" id="585030"/>
    <lineage>
        <taxon>Eukaryota</taxon>
        <taxon>Fungi</taxon>
        <taxon>Dikarya</taxon>
        <taxon>Basidiomycota</taxon>
        <taxon>Agaricomycotina</taxon>
        <taxon>Agaricomycetes</taxon>
        <taxon>Agaricomycetidae</taxon>
        <taxon>Agaricales</taxon>
        <taxon>Marasmiineae</taxon>
        <taxon>Marasmiaceae</taxon>
        <taxon>Marasmius</taxon>
    </lineage>
</organism>
<accession>A0ABR2Z6W2</accession>
<evidence type="ECO:0000313" key="6">
    <source>
        <dbReference type="EMBL" id="KAL0056523.1"/>
    </source>
</evidence>
<evidence type="ECO:0000313" key="7">
    <source>
        <dbReference type="Proteomes" id="UP001437256"/>
    </source>
</evidence>
<keyword evidence="4" id="KW-0067">ATP-binding</keyword>
<evidence type="ECO:0000259" key="5">
    <source>
        <dbReference type="Pfam" id="PF13193"/>
    </source>
</evidence>
<evidence type="ECO:0000256" key="4">
    <source>
        <dbReference type="ARBA" id="ARBA00022840"/>
    </source>
</evidence>
<gene>
    <name evidence="6" type="ORF">AAF712_016872</name>
</gene>
<keyword evidence="7" id="KW-1185">Reference proteome</keyword>
<reference evidence="6 7" key="1">
    <citation type="submission" date="2024-05" db="EMBL/GenBank/DDBJ databases">
        <title>A draft genome resource for the thread blight pathogen Marasmius tenuissimus strain MS-2.</title>
        <authorList>
            <person name="Yulfo-Soto G.E."/>
            <person name="Baruah I.K."/>
            <person name="Amoako-Attah I."/>
            <person name="Bukari Y."/>
            <person name="Meinhardt L.W."/>
            <person name="Bailey B.A."/>
            <person name="Cohen S.P."/>
        </authorList>
    </citation>
    <scope>NUCLEOTIDE SEQUENCE [LARGE SCALE GENOMIC DNA]</scope>
    <source>
        <strain evidence="6 7">MS-2</strain>
    </source>
</reference>
<proteinExistence type="inferred from homology"/>
<dbReference type="InterPro" id="IPR051087">
    <property type="entry name" value="Mitochondrial_ACSM"/>
</dbReference>
<dbReference type="EMBL" id="JBBXMP010001553">
    <property type="protein sequence ID" value="KAL0056523.1"/>
    <property type="molecule type" value="Genomic_DNA"/>
</dbReference>
<evidence type="ECO:0000256" key="3">
    <source>
        <dbReference type="ARBA" id="ARBA00022741"/>
    </source>
</evidence>
<protein>
    <recommendedName>
        <fullName evidence="5">AMP-binding enzyme C-terminal domain-containing protein</fullName>
    </recommendedName>
</protein>
<keyword evidence="2" id="KW-0436">Ligase</keyword>
<dbReference type="PANTHER" id="PTHR43605">
    <property type="entry name" value="ACYL-COENZYME A SYNTHETASE"/>
    <property type="match status" value="1"/>
</dbReference>
<feature type="domain" description="AMP-binding enzyme C-terminal" evidence="5">
    <location>
        <begin position="20"/>
        <end position="100"/>
    </location>
</feature>